<feature type="transmembrane region" description="Helical" evidence="1">
    <location>
        <begin position="376"/>
        <end position="393"/>
    </location>
</feature>
<keyword evidence="1" id="KW-0472">Membrane</keyword>
<proteinExistence type="predicted"/>
<feature type="transmembrane region" description="Helical" evidence="1">
    <location>
        <begin position="162"/>
        <end position="178"/>
    </location>
</feature>
<feature type="transmembrane region" description="Helical" evidence="1">
    <location>
        <begin position="316"/>
        <end position="337"/>
    </location>
</feature>
<keyword evidence="1" id="KW-0812">Transmembrane</keyword>
<feature type="transmembrane region" description="Helical" evidence="1">
    <location>
        <begin position="211"/>
        <end position="234"/>
    </location>
</feature>
<gene>
    <name evidence="2" type="ORF">C3L50_12640</name>
</gene>
<dbReference type="RefSeq" id="WP_103806549.1">
    <property type="nucleotide sequence ID" value="NZ_PQVG01000007.1"/>
</dbReference>
<feature type="transmembrane region" description="Helical" evidence="1">
    <location>
        <begin position="184"/>
        <end position="199"/>
    </location>
</feature>
<dbReference type="AlphaFoldDB" id="A0A2S5A6E7"/>
<dbReference type="Proteomes" id="UP000237310">
    <property type="component" value="Unassembled WGS sequence"/>
</dbReference>
<reference evidence="2 3" key="1">
    <citation type="submission" date="2018-01" db="EMBL/GenBank/DDBJ databases">
        <authorList>
            <person name="Gaut B.S."/>
            <person name="Morton B.R."/>
            <person name="Clegg M.T."/>
            <person name="Duvall M.R."/>
        </authorList>
    </citation>
    <scope>NUCLEOTIDE SEQUENCE [LARGE SCALE GENOMIC DNA]</scope>
    <source>
        <strain evidence="2 3">HR-AY</strain>
    </source>
</reference>
<keyword evidence="3" id="KW-1185">Reference proteome</keyword>
<organism evidence="2 3">
    <name type="scientific">Flavobacterium alvei</name>
    <dbReference type="NCBI Taxonomy" id="2080416"/>
    <lineage>
        <taxon>Bacteria</taxon>
        <taxon>Pseudomonadati</taxon>
        <taxon>Bacteroidota</taxon>
        <taxon>Flavobacteriia</taxon>
        <taxon>Flavobacteriales</taxon>
        <taxon>Flavobacteriaceae</taxon>
        <taxon>Flavobacterium</taxon>
    </lineage>
</organism>
<dbReference type="EMBL" id="PQVG01000007">
    <property type="protein sequence ID" value="POY38115.1"/>
    <property type="molecule type" value="Genomic_DNA"/>
</dbReference>
<evidence type="ECO:0000256" key="1">
    <source>
        <dbReference type="SAM" id="Phobius"/>
    </source>
</evidence>
<feature type="transmembrane region" description="Helical" evidence="1">
    <location>
        <begin position="344"/>
        <end position="364"/>
    </location>
</feature>
<feature type="transmembrane region" description="Helical" evidence="1">
    <location>
        <begin position="36"/>
        <end position="53"/>
    </location>
</feature>
<dbReference type="OrthoDB" id="756650at2"/>
<evidence type="ECO:0008006" key="4">
    <source>
        <dbReference type="Google" id="ProtNLM"/>
    </source>
</evidence>
<feature type="transmembrane region" description="Helical" evidence="1">
    <location>
        <begin position="7"/>
        <end position="24"/>
    </location>
</feature>
<name>A0A2S5A6E7_9FLAO</name>
<keyword evidence="1" id="KW-1133">Transmembrane helix</keyword>
<evidence type="ECO:0000313" key="2">
    <source>
        <dbReference type="EMBL" id="POY38115.1"/>
    </source>
</evidence>
<protein>
    <recommendedName>
        <fullName evidence="4">O-antigen ligase domain-containing protein</fullName>
    </recommendedName>
</protein>
<accession>A0A2S5A6E7</accession>
<evidence type="ECO:0000313" key="3">
    <source>
        <dbReference type="Proteomes" id="UP000237310"/>
    </source>
</evidence>
<sequence length="433" mass="50812">MNSLKKNILPFLFVFLTMTSITQWSSFPIGNTFTDWTLFLTIMLTFLFQNKYWYDKSNKDNLWALKIYLFWVIICFIRGVFVAEFYWDFKNLINGGFALLMVYSVYTFTNPILVQLVFRKWLQIAFPLFILFILVVDIDAYGFYLIPISFLALFLPIINSKWKLIIVSVSLFVIIASVEARTNVIKFSVPILFSFLFYFRKMLVPKLLAKIQLFVFILPFVLLFLAATGIFNIFKMDEYISTKSNTVRVNSQGMEEDLLGDSRTFLFQEVILSAIKNDYVLFGRTLARGNDSASFGAGAAEELRTFRYERYDNEVGILNVFTWTGIVGVILYFFIFFKAARLAIVYSNSYFLKILGIYVSFRWLTSWIEDFNRFDIMNLFIWIVVGICYSKQFRKMSDQDFKIWMNGIFKRNNKKHSFISYKIPSNTTSLNGK</sequence>
<feature type="transmembrane region" description="Helical" evidence="1">
    <location>
        <begin position="92"/>
        <end position="109"/>
    </location>
</feature>
<feature type="transmembrane region" description="Helical" evidence="1">
    <location>
        <begin position="116"/>
        <end position="135"/>
    </location>
</feature>
<comment type="caution">
    <text evidence="2">The sequence shown here is derived from an EMBL/GenBank/DDBJ whole genome shotgun (WGS) entry which is preliminary data.</text>
</comment>
<feature type="transmembrane region" description="Helical" evidence="1">
    <location>
        <begin position="65"/>
        <end position="86"/>
    </location>
</feature>